<dbReference type="Gene3D" id="3.20.20.370">
    <property type="entry name" value="Glycoside hydrolase/deacetylase"/>
    <property type="match status" value="1"/>
</dbReference>
<keyword evidence="12" id="KW-1015">Disulfide bond</keyword>
<dbReference type="SUPFAM" id="SSF57016">
    <property type="entry name" value="Plant lectins/antimicrobial peptides"/>
    <property type="match status" value="1"/>
</dbReference>
<dbReference type="Pfam" id="PF01522">
    <property type="entry name" value="Polysacc_deac_1"/>
    <property type="match status" value="1"/>
</dbReference>
<dbReference type="SMART" id="SM00291">
    <property type="entry name" value="ZnF_ZZ"/>
    <property type="match status" value="2"/>
</dbReference>
<dbReference type="Gene3D" id="2.30.30.40">
    <property type="entry name" value="SH3 Domains"/>
    <property type="match status" value="1"/>
</dbReference>
<feature type="disulfide bond" evidence="12">
    <location>
        <begin position="82"/>
        <end position="96"/>
    </location>
</feature>
<dbReference type="GeneID" id="19464586"/>
<dbReference type="InterPro" id="IPR011330">
    <property type="entry name" value="Glyco_hydro/deAcase_b/a-brl"/>
</dbReference>
<dbReference type="GO" id="GO:0008270">
    <property type="term" value="F:zinc ion binding"/>
    <property type="evidence" value="ECO:0007669"/>
    <property type="project" value="UniProtKB-KW"/>
</dbReference>
<feature type="compositionally biased region" description="Basic and acidic residues" evidence="13">
    <location>
        <begin position="763"/>
        <end position="777"/>
    </location>
</feature>
<feature type="compositionally biased region" description="Basic and acidic residues" evidence="13">
    <location>
        <begin position="843"/>
        <end position="852"/>
    </location>
</feature>
<dbReference type="InterPro" id="IPR001452">
    <property type="entry name" value="SH3_domain"/>
</dbReference>
<dbReference type="InterPro" id="IPR036861">
    <property type="entry name" value="Endochitinase-like_sf"/>
</dbReference>
<evidence type="ECO:0000256" key="11">
    <source>
        <dbReference type="PROSITE-ProRule" id="PRU00192"/>
    </source>
</evidence>
<keyword evidence="8" id="KW-0862">Zinc</keyword>
<dbReference type="CDD" id="cd10951">
    <property type="entry name" value="CE4_ClCDA_like"/>
    <property type="match status" value="1"/>
</dbReference>
<evidence type="ECO:0000259" key="15">
    <source>
        <dbReference type="PROSITE" id="PS50941"/>
    </source>
</evidence>
<comment type="cofactor">
    <cofactor evidence="1">
        <name>Co(2+)</name>
        <dbReference type="ChEBI" id="CHEBI:48828"/>
    </cofactor>
</comment>
<dbReference type="eggNOG" id="KOG0802">
    <property type="taxonomic scope" value="Eukaryota"/>
</dbReference>
<keyword evidence="4" id="KW-0479">Metal-binding</keyword>
<sequence>MRYSAILVGGLASTVGAHSAAGDVNAVVPQLLGGRHFLSELAARNALPQAASVVVPEERMVEERQDSNGRCGPGFGKCTTGCCSDSGYCGTTSEYCNAPDCKLAYGPGCDGNKIPAGTSTSSIARTKVGSVPYGGAGIYDCSVAGGMFDQCPHLRRDSPKVTADIALTFDDGPYLYTSDLLDKLKVYNAKATFFITGNNLGKGAIDTTASWSNLIKRMITEGHQVASHTWSHQNLTSLDPTTFQNQIVYNEMAFRNILGYFPTYMRPPYSECNATCGAKLATLGYHVTYFDLDTAGYIYSTPDQIQTSKNIWDSAINPSNKAVDNFLQIEHDIQYQTVYNLTDYILASLSSRGYRAVTVGDCLADPQANWYRAAGSAVPTGTTTSTASTPTATGKTVSVEGNCGGTITCQGSSFGNCCSQYGYCGSTSGYCGTGCQSLFGTCSGGSASTTKVGQIAIFDHSHFSVPFGLLPQHRRPRLPHLQRSRPRPHQHKQLVRTDRVQTQLHVKAQRLVTAVANIVSAGQRQLTAELDVSQAEGVVRREHTCVTLARISETNARQRLLEVLLETPSRTTTSTAHMLVNPFVIYIKYPVREPTWLAEDKLSVNHLRNKLGLHKSSSNRAFSRQRCIRMQKHGTATDAQPYTGPPKNFSSSRTSYKYSVRTLRTIGIQELVITKSNLGDGFGEGTDLLNMVLTKDPSKGRTKEEIAELAKKYTVGDEILPKLEAKEKSLRERRVEDEDRRLMEEVRGLSLREAGVGGVSEGSTDRRERRRADESRSHSSRPQPGREQSRDNRSRDGRGGEDRERRRRREADSERRRDPDGSALRPESDRIEERRRRPSNGEASRRNEDTRRSAARQIEHQSSLRSLLSSSDVDSHEMEEEILRQIREEGLLDGIDLENIDVNQEDQISERIAEAFRRRQEEKAEEERDRKRSSDRRRQARSSANNSREASGDEGRNPGRVHSRTTSSVSQSDYQSRPPPSMSASQPNRLDVRSGDEGRRRRRTTSSSRSSTAPTPVTEALARPAARSSTDLSNSRQSVDVSNRRPPTTSRSATDPSIQQSTDPITQLSSQPTRNRLDTSPRTSTAARIEDHTNPSPLAQEHSPPVETVIIAPNNDNSLAVVTSPVDQTLMPAPLSPAHSPNRSPNRSPKHSPHPSLSDRATALSSSTRPTSSSSATHRNRAPLFPEPSIDCARCLKTHIEYELHYNCVKCHGGNYNICLSCFRSGAGCLHWFGFGSFAWTKWESLIQSGEIPSSTERPHMLYPSRYIPPSTTPGGAEGRKTLTTQDPMKRLQSGVFCANCLAWANECYWRCESCNEGDWGFCNNCVNQSKSCTHALLPLTYRPPELDTPETNLSSRGNSMPPSATILTGPDVASIGHFQPLTFSTNCDICHRSISPTSHRFHCPQCTSKVPNTQPGDYDICATCYPRLVTSRRISPENGGDGWRRCLEGHRMIIIGFEKSYSGQRRVIISDLIGGHLLKCEPFPHASYPDLSKWSWGETDQHSKLVTNNVMNTPPSNFEEFVQAAGFPAEGGTGMTCLARWSRYPDDSADDELGFPKGAIVGEARDVNGEWWFGTYLGKKGLFPGGYVRVLSG</sequence>
<dbReference type="InterPro" id="IPR000433">
    <property type="entry name" value="Znf_ZZ"/>
</dbReference>
<accession>S3DGD7</accession>
<dbReference type="OrthoDB" id="1305878at2759"/>
<keyword evidence="18" id="KW-1185">Reference proteome</keyword>
<dbReference type="Proteomes" id="UP000016922">
    <property type="component" value="Unassembled WGS sequence"/>
</dbReference>
<evidence type="ECO:0000256" key="5">
    <source>
        <dbReference type="ARBA" id="ARBA00022729"/>
    </source>
</evidence>
<dbReference type="RefSeq" id="XP_008077012.1">
    <property type="nucleotide sequence ID" value="XM_008078821.1"/>
</dbReference>
<feature type="disulfide bond" evidence="12">
    <location>
        <begin position="403"/>
        <end position="418"/>
    </location>
</feature>
<feature type="region of interest" description="Disordered" evidence="13">
    <location>
        <begin position="1130"/>
        <end position="1183"/>
    </location>
</feature>
<feature type="region of interest" description="Disordered" evidence="13">
    <location>
        <begin position="753"/>
        <end position="881"/>
    </location>
</feature>
<evidence type="ECO:0000259" key="16">
    <source>
        <dbReference type="PROSITE" id="PS51677"/>
    </source>
</evidence>
<feature type="compositionally biased region" description="Polar residues" evidence="13">
    <location>
        <begin position="1027"/>
        <end position="1086"/>
    </location>
</feature>
<keyword evidence="6" id="KW-0863">Zinc-finger</keyword>
<feature type="compositionally biased region" description="Low complexity" evidence="13">
    <location>
        <begin position="1160"/>
        <end position="1177"/>
    </location>
</feature>
<evidence type="ECO:0000256" key="7">
    <source>
        <dbReference type="ARBA" id="ARBA00022801"/>
    </source>
</evidence>
<gene>
    <name evidence="17" type="ORF">GLAREA_05532</name>
</gene>
<evidence type="ECO:0000256" key="8">
    <source>
        <dbReference type="ARBA" id="ARBA00022833"/>
    </source>
</evidence>
<dbReference type="GO" id="GO:0008061">
    <property type="term" value="F:chitin binding"/>
    <property type="evidence" value="ECO:0007669"/>
    <property type="project" value="UniProtKB-UniRule"/>
</dbReference>
<evidence type="ECO:0000256" key="3">
    <source>
        <dbReference type="ARBA" id="ARBA00022669"/>
    </source>
</evidence>
<feature type="compositionally biased region" description="Basic and acidic residues" evidence="13">
    <location>
        <begin position="913"/>
        <end position="932"/>
    </location>
</feature>
<feature type="domain" description="SH3" evidence="14">
    <location>
        <begin position="1533"/>
        <end position="1594"/>
    </location>
</feature>
<keyword evidence="9" id="KW-0119">Carbohydrate metabolism</keyword>
<evidence type="ECO:0000256" key="2">
    <source>
        <dbReference type="ARBA" id="ARBA00022443"/>
    </source>
</evidence>
<evidence type="ECO:0000256" key="6">
    <source>
        <dbReference type="ARBA" id="ARBA00022771"/>
    </source>
</evidence>
<feature type="disulfide bond" evidence="12">
    <location>
        <begin position="417"/>
        <end position="431"/>
    </location>
</feature>
<evidence type="ECO:0000313" key="17">
    <source>
        <dbReference type="EMBL" id="EPE36194.1"/>
    </source>
</evidence>
<dbReference type="GO" id="GO:0005975">
    <property type="term" value="P:carbohydrate metabolic process"/>
    <property type="evidence" value="ECO:0007669"/>
    <property type="project" value="InterPro"/>
</dbReference>
<protein>
    <submittedName>
        <fullName evidence="17">Glycoside hydrolase/deacetylase</fullName>
    </submittedName>
</protein>
<keyword evidence="10" id="KW-0170">Cobalt</keyword>
<keyword evidence="7 17" id="KW-0378">Hydrolase</keyword>
<feature type="compositionally biased region" description="Basic and acidic residues" evidence="13">
    <location>
        <begin position="787"/>
        <end position="835"/>
    </location>
</feature>
<dbReference type="SMART" id="SM00270">
    <property type="entry name" value="ChtBD1"/>
    <property type="match status" value="2"/>
</dbReference>
<dbReference type="InterPro" id="IPR002509">
    <property type="entry name" value="NODB_dom"/>
</dbReference>
<keyword evidence="3 12" id="KW-0147">Chitin-binding</keyword>
<evidence type="ECO:0000256" key="13">
    <source>
        <dbReference type="SAM" id="MobiDB-lite"/>
    </source>
</evidence>
<dbReference type="KEGG" id="glz:GLAREA_05532"/>
<dbReference type="CDD" id="cd00035">
    <property type="entry name" value="ChtBD1"/>
    <property type="match status" value="1"/>
</dbReference>
<evidence type="ECO:0000256" key="12">
    <source>
        <dbReference type="PROSITE-ProRule" id="PRU00261"/>
    </source>
</evidence>
<dbReference type="SUPFAM" id="SSF50044">
    <property type="entry name" value="SH3-domain"/>
    <property type="match status" value="1"/>
</dbReference>
<evidence type="ECO:0000259" key="14">
    <source>
        <dbReference type="PROSITE" id="PS50002"/>
    </source>
</evidence>
<comment type="caution">
    <text evidence="12">Lacks conserved residue(s) required for the propagation of feature annotation.</text>
</comment>
<dbReference type="STRING" id="1116229.S3DGD7"/>
<keyword evidence="2 11" id="KW-0728">SH3 domain</keyword>
<dbReference type="PROSITE" id="PS50002">
    <property type="entry name" value="SH3"/>
    <property type="match status" value="1"/>
</dbReference>
<feature type="domain" description="NodB homology" evidence="16">
    <location>
        <begin position="163"/>
        <end position="357"/>
    </location>
</feature>
<feature type="region of interest" description="Disordered" evidence="13">
    <location>
        <begin position="913"/>
        <end position="1103"/>
    </location>
</feature>
<feature type="domain" description="Chitin-binding type-1" evidence="15">
    <location>
        <begin position="400"/>
        <end position="444"/>
    </location>
</feature>
<dbReference type="PANTHER" id="PTHR46471:SF2">
    <property type="entry name" value="CHITIN DEACETYLASE-RELATED"/>
    <property type="match status" value="1"/>
</dbReference>
<dbReference type="SMART" id="SM00326">
    <property type="entry name" value="SH3"/>
    <property type="match status" value="1"/>
</dbReference>
<dbReference type="PANTHER" id="PTHR46471">
    <property type="entry name" value="CHITIN DEACETYLASE"/>
    <property type="match status" value="1"/>
</dbReference>
<evidence type="ECO:0000256" key="4">
    <source>
        <dbReference type="ARBA" id="ARBA00022723"/>
    </source>
</evidence>
<dbReference type="InterPro" id="IPR036028">
    <property type="entry name" value="SH3-like_dom_sf"/>
</dbReference>
<keyword evidence="5" id="KW-0732">Signal</keyword>
<organism evidence="17 18">
    <name type="scientific">Glarea lozoyensis (strain ATCC 20868 / MF5171)</name>
    <dbReference type="NCBI Taxonomy" id="1116229"/>
    <lineage>
        <taxon>Eukaryota</taxon>
        <taxon>Fungi</taxon>
        <taxon>Dikarya</taxon>
        <taxon>Ascomycota</taxon>
        <taxon>Pezizomycotina</taxon>
        <taxon>Leotiomycetes</taxon>
        <taxon>Helotiales</taxon>
        <taxon>Helotiaceae</taxon>
        <taxon>Glarea</taxon>
    </lineage>
</organism>
<dbReference type="PROSITE" id="PS50941">
    <property type="entry name" value="CHIT_BIND_I_2"/>
    <property type="match status" value="2"/>
</dbReference>
<proteinExistence type="predicted"/>
<name>S3DGD7_GLAL2</name>
<feature type="compositionally biased region" description="Polar residues" evidence="13">
    <location>
        <begin position="964"/>
        <end position="975"/>
    </location>
</feature>
<dbReference type="HOGENOM" id="CLU_244558_0_0_1"/>
<feature type="domain" description="Chitin-binding type-1" evidence="15">
    <location>
        <begin position="68"/>
        <end position="111"/>
    </location>
</feature>
<dbReference type="EMBL" id="KE145353">
    <property type="protein sequence ID" value="EPE36194.1"/>
    <property type="molecule type" value="Genomic_DNA"/>
</dbReference>
<dbReference type="InterPro" id="IPR001002">
    <property type="entry name" value="Chitin-bd_1"/>
</dbReference>
<dbReference type="CDD" id="cd11618">
    <property type="entry name" value="ChtBD1_1"/>
    <property type="match status" value="1"/>
</dbReference>
<dbReference type="GO" id="GO:0016810">
    <property type="term" value="F:hydrolase activity, acting on carbon-nitrogen (but not peptide) bonds"/>
    <property type="evidence" value="ECO:0007669"/>
    <property type="project" value="InterPro"/>
</dbReference>
<feature type="compositionally biased region" description="Basic and acidic residues" evidence="13">
    <location>
        <begin position="990"/>
        <end position="999"/>
    </location>
</feature>
<dbReference type="SUPFAM" id="SSF88713">
    <property type="entry name" value="Glycoside hydrolase/deacetylase"/>
    <property type="match status" value="1"/>
</dbReference>
<evidence type="ECO:0000256" key="10">
    <source>
        <dbReference type="ARBA" id="ARBA00023285"/>
    </source>
</evidence>
<dbReference type="Gene3D" id="3.30.60.10">
    <property type="entry name" value="Endochitinase-like"/>
    <property type="match status" value="1"/>
</dbReference>
<reference evidence="17 18" key="1">
    <citation type="journal article" date="2013" name="BMC Genomics">
        <title>Genomics-driven discovery of the pneumocandin biosynthetic gene cluster in the fungus Glarea lozoyensis.</title>
        <authorList>
            <person name="Chen L."/>
            <person name="Yue Q."/>
            <person name="Zhang X."/>
            <person name="Xiang M."/>
            <person name="Wang C."/>
            <person name="Li S."/>
            <person name="Che Y."/>
            <person name="Ortiz-Lopez F.J."/>
            <person name="Bills G.F."/>
            <person name="Liu X."/>
            <person name="An Z."/>
        </authorList>
    </citation>
    <scope>NUCLEOTIDE SEQUENCE [LARGE SCALE GENOMIC DNA]</scope>
    <source>
        <strain evidence="18">ATCC 20868 / MF5171</strain>
    </source>
</reference>
<dbReference type="PROSITE" id="PS51677">
    <property type="entry name" value="NODB"/>
    <property type="match status" value="1"/>
</dbReference>
<dbReference type="SUPFAM" id="SSF57850">
    <property type="entry name" value="RING/U-box"/>
    <property type="match status" value="1"/>
</dbReference>
<evidence type="ECO:0000256" key="1">
    <source>
        <dbReference type="ARBA" id="ARBA00001941"/>
    </source>
</evidence>
<evidence type="ECO:0000256" key="9">
    <source>
        <dbReference type="ARBA" id="ARBA00023277"/>
    </source>
</evidence>
<evidence type="ECO:0000313" key="18">
    <source>
        <dbReference type="Proteomes" id="UP000016922"/>
    </source>
</evidence>